<dbReference type="InterPro" id="IPR014362">
    <property type="entry name" value="Glu_DH"/>
</dbReference>
<dbReference type="SUPFAM" id="SSF51735">
    <property type="entry name" value="NAD(P)-binding Rossmann-fold domains"/>
    <property type="match status" value="1"/>
</dbReference>
<protein>
    <recommendedName>
        <fullName evidence="6">Glutamate dehydrogenase</fullName>
    </recommendedName>
</protein>
<dbReference type="Pfam" id="PF00208">
    <property type="entry name" value="ELFV_dehydrog"/>
    <property type="match status" value="1"/>
</dbReference>
<dbReference type="RefSeq" id="WP_150278233.1">
    <property type="nucleotide sequence ID" value="NZ_BMFF01000003.1"/>
</dbReference>
<dbReference type="InterPro" id="IPR006097">
    <property type="entry name" value="Glu/Leu/Phe/Val/Trp_DH_dimer"/>
</dbReference>
<dbReference type="InterPro" id="IPR006096">
    <property type="entry name" value="Glu/Leu/Phe/Val/Trp_DH_C"/>
</dbReference>
<evidence type="ECO:0000313" key="10">
    <source>
        <dbReference type="Proteomes" id="UP000638188"/>
    </source>
</evidence>
<dbReference type="Pfam" id="PF02812">
    <property type="entry name" value="ELFV_dehydrog_N"/>
    <property type="match status" value="1"/>
</dbReference>
<dbReference type="CDD" id="cd05313">
    <property type="entry name" value="NAD_bind_2_Glu_DH"/>
    <property type="match status" value="1"/>
</dbReference>
<evidence type="ECO:0000256" key="7">
    <source>
        <dbReference type="RuleBase" id="RU004417"/>
    </source>
</evidence>
<dbReference type="InterPro" id="IPR033524">
    <property type="entry name" value="Glu/Leu/Phe/Val_DH_AS"/>
</dbReference>
<dbReference type="PROSITE" id="PS00074">
    <property type="entry name" value="GLFV_DEHYDROGENASE"/>
    <property type="match status" value="1"/>
</dbReference>
<name>A0ABQ1PPU3_9GAMM</name>
<sequence length="445" mass="48887">MSQTLSEYIKEMQQRDEDQPEFHQAVEEVLTSLWPMLEENPEYFDNGIIDRLIEPERTIIFRVPWVDDAGKVRVNRGYRVQMNSAIGPYKGGLRFHPSVDLGVLKFLAFEQVFKNALTTLPLGGGKGGADFDPKGRSNGEIMRFCQSFMTELSRHIGEDLDVPAGDIGVGPREIGYLYGQYRRLSNRNTSALSGKGLSYGGSLLRTEATGYGVVYFTQRMLNTRSIGIEGQRIAVSGAGNVAQHVVYKLLQLGGIVVSMSDSTGTLHSPDGLTDDQWQAIVELKNSKGGSFKDLDQHNGLHFLEKQTPWHLECDIAIPCATQNELNGDDARTLLDNGCQCVTEGANMPSTNEAVEAFQQARILFGPGKAANAGGVAVSGLEMAQNAMHLHWNAKKIDERLQEIMSCIHESCVEYGKQQDHIDYVKGANLAGFAKVAEAMLAQGVI</sequence>
<evidence type="ECO:0000256" key="5">
    <source>
        <dbReference type="ARBA" id="ARBA00048584"/>
    </source>
</evidence>
<comment type="subunit">
    <text evidence="3">Homohexamer.</text>
</comment>
<dbReference type="NCBIfam" id="NF006929">
    <property type="entry name" value="PRK09414.1"/>
    <property type="match status" value="1"/>
</dbReference>
<comment type="function">
    <text evidence="1">Catalyzes the reversible oxidative deamination of glutamate to alpha-ketoglutarate and ammonia.</text>
</comment>
<comment type="caution">
    <text evidence="9">The sequence shown here is derived from an EMBL/GenBank/DDBJ whole genome shotgun (WGS) entry which is preliminary data.</text>
</comment>
<evidence type="ECO:0000256" key="3">
    <source>
        <dbReference type="ARBA" id="ARBA00011643"/>
    </source>
</evidence>
<dbReference type="InterPro" id="IPR006095">
    <property type="entry name" value="Glu/Leu/Phe/Val/Trp_DH"/>
</dbReference>
<evidence type="ECO:0000256" key="1">
    <source>
        <dbReference type="ARBA" id="ARBA00003868"/>
    </source>
</evidence>
<proteinExistence type="inferred from homology"/>
<keyword evidence="4 6" id="KW-0560">Oxidoreductase</keyword>
<keyword evidence="10" id="KW-1185">Reference proteome</keyword>
<dbReference type="Gene3D" id="1.10.285.10">
    <property type="entry name" value="Glutamate Dehydrogenase, chain A, domain 3"/>
    <property type="match status" value="2"/>
</dbReference>
<comment type="similarity">
    <text evidence="2 6 7">Belongs to the Glu/Leu/Phe/Val dehydrogenases family.</text>
</comment>
<dbReference type="InterPro" id="IPR036291">
    <property type="entry name" value="NAD(P)-bd_dom_sf"/>
</dbReference>
<evidence type="ECO:0000313" key="9">
    <source>
        <dbReference type="EMBL" id="GGD01042.1"/>
    </source>
</evidence>
<dbReference type="EMBL" id="BMFF01000003">
    <property type="protein sequence ID" value="GGD01042.1"/>
    <property type="molecule type" value="Genomic_DNA"/>
</dbReference>
<gene>
    <name evidence="9" type="primary">gdhA</name>
    <name evidence="9" type="ORF">GCM10007418_20370</name>
</gene>
<comment type="catalytic activity">
    <reaction evidence="5">
        <text>L-glutamate + NADP(+) + H2O = 2-oxoglutarate + NH4(+) + NADPH + H(+)</text>
        <dbReference type="Rhea" id="RHEA:11612"/>
        <dbReference type="ChEBI" id="CHEBI:15377"/>
        <dbReference type="ChEBI" id="CHEBI:15378"/>
        <dbReference type="ChEBI" id="CHEBI:16810"/>
        <dbReference type="ChEBI" id="CHEBI:28938"/>
        <dbReference type="ChEBI" id="CHEBI:29985"/>
        <dbReference type="ChEBI" id="CHEBI:57783"/>
        <dbReference type="ChEBI" id="CHEBI:58349"/>
        <dbReference type="EC" id="1.4.1.4"/>
    </reaction>
</comment>
<organism evidence="9 10">
    <name type="scientific">Halopseudomonas salina</name>
    <dbReference type="NCBI Taxonomy" id="1323744"/>
    <lineage>
        <taxon>Bacteria</taxon>
        <taxon>Pseudomonadati</taxon>
        <taxon>Pseudomonadota</taxon>
        <taxon>Gammaproteobacteria</taxon>
        <taxon>Pseudomonadales</taxon>
        <taxon>Pseudomonadaceae</taxon>
        <taxon>Halopseudomonas</taxon>
    </lineage>
</organism>
<evidence type="ECO:0000256" key="2">
    <source>
        <dbReference type="ARBA" id="ARBA00006382"/>
    </source>
</evidence>
<dbReference type="PANTHER" id="PTHR43571">
    <property type="entry name" value="NADP-SPECIFIC GLUTAMATE DEHYDROGENASE 1-RELATED"/>
    <property type="match status" value="1"/>
</dbReference>
<feature type="domain" description="Glutamate/phenylalanine/leucine/valine/L-tryptophan dehydrogenase C-terminal" evidence="8">
    <location>
        <begin position="202"/>
        <end position="443"/>
    </location>
</feature>
<dbReference type="Gene3D" id="3.40.50.720">
    <property type="entry name" value="NAD(P)-binding Rossmann-like Domain"/>
    <property type="match status" value="1"/>
</dbReference>
<dbReference type="InterPro" id="IPR050724">
    <property type="entry name" value="Glu_Leu_Phe_Val_DH"/>
</dbReference>
<evidence type="ECO:0000256" key="4">
    <source>
        <dbReference type="ARBA" id="ARBA00023002"/>
    </source>
</evidence>
<dbReference type="PANTHER" id="PTHR43571:SF1">
    <property type="entry name" value="NADP-SPECIFIC GLUTAMATE DEHYDROGENASE 1-RELATED"/>
    <property type="match status" value="1"/>
</dbReference>
<evidence type="ECO:0000256" key="6">
    <source>
        <dbReference type="PIRNR" id="PIRNR000185"/>
    </source>
</evidence>
<dbReference type="PIRSF" id="PIRSF000185">
    <property type="entry name" value="Glu_DH"/>
    <property type="match status" value="1"/>
</dbReference>
<dbReference type="SUPFAM" id="SSF53223">
    <property type="entry name" value="Aminoacid dehydrogenase-like, N-terminal domain"/>
    <property type="match status" value="1"/>
</dbReference>
<dbReference type="Gene3D" id="3.40.50.10860">
    <property type="entry name" value="Leucine Dehydrogenase, chain A, domain 1"/>
    <property type="match status" value="1"/>
</dbReference>
<dbReference type="Proteomes" id="UP000638188">
    <property type="component" value="Unassembled WGS sequence"/>
</dbReference>
<reference evidence="10" key="1">
    <citation type="journal article" date="2019" name="Int. J. Syst. Evol. Microbiol.">
        <title>The Global Catalogue of Microorganisms (GCM) 10K type strain sequencing project: providing services to taxonomists for standard genome sequencing and annotation.</title>
        <authorList>
            <consortium name="The Broad Institute Genomics Platform"/>
            <consortium name="The Broad Institute Genome Sequencing Center for Infectious Disease"/>
            <person name="Wu L."/>
            <person name="Ma J."/>
        </authorList>
    </citation>
    <scope>NUCLEOTIDE SEQUENCE [LARGE SCALE GENOMIC DNA]</scope>
    <source>
        <strain evidence="10">CGMCC 1.12482</strain>
    </source>
</reference>
<dbReference type="InterPro" id="IPR046346">
    <property type="entry name" value="Aminoacid_DH-like_N_sf"/>
</dbReference>
<dbReference type="SMART" id="SM00839">
    <property type="entry name" value="ELFV_dehydrog"/>
    <property type="match status" value="1"/>
</dbReference>
<dbReference type="PRINTS" id="PR00082">
    <property type="entry name" value="GLFDHDRGNASE"/>
</dbReference>
<dbReference type="InterPro" id="IPR033922">
    <property type="entry name" value="NAD_bind_Glu_DH"/>
</dbReference>
<evidence type="ECO:0000259" key="8">
    <source>
        <dbReference type="SMART" id="SM00839"/>
    </source>
</evidence>
<accession>A0ABQ1PPU3</accession>